<dbReference type="GO" id="GO:0005773">
    <property type="term" value="C:vacuole"/>
    <property type="evidence" value="ECO:0007669"/>
    <property type="project" value="UniProtKB-SubCell"/>
</dbReference>
<accession>A0AAV7ET95</accession>
<comment type="similarity">
    <text evidence="2">Belongs to the strictosidine synthase family.</text>
</comment>
<evidence type="ECO:0000256" key="3">
    <source>
        <dbReference type="ARBA" id="ARBA00022554"/>
    </source>
</evidence>
<reference evidence="7 8" key="1">
    <citation type="submission" date="2021-07" db="EMBL/GenBank/DDBJ databases">
        <title>The Aristolochia fimbriata genome: insights into angiosperm evolution, floral development and chemical biosynthesis.</title>
        <authorList>
            <person name="Jiao Y."/>
        </authorList>
    </citation>
    <scope>NUCLEOTIDE SEQUENCE [LARGE SCALE GENOMIC DNA]</scope>
    <source>
        <strain evidence="7">IBCAS-2021</strain>
        <tissue evidence="7">Leaf</tissue>
    </source>
</reference>
<proteinExistence type="inferred from homology"/>
<evidence type="ECO:0000313" key="8">
    <source>
        <dbReference type="Proteomes" id="UP000825729"/>
    </source>
</evidence>
<dbReference type="InterPro" id="IPR018119">
    <property type="entry name" value="Strictosidine_synth_cons-reg"/>
</dbReference>
<name>A0AAV7ET95_ARIFI</name>
<dbReference type="PANTHER" id="PTHR10426">
    <property type="entry name" value="STRICTOSIDINE SYNTHASE-RELATED"/>
    <property type="match status" value="1"/>
</dbReference>
<dbReference type="Pfam" id="PF20067">
    <property type="entry name" value="SSL_N"/>
    <property type="match status" value="1"/>
</dbReference>
<dbReference type="Gene3D" id="2.120.10.30">
    <property type="entry name" value="TolB, C-terminal domain"/>
    <property type="match status" value="1"/>
</dbReference>
<evidence type="ECO:0000256" key="1">
    <source>
        <dbReference type="ARBA" id="ARBA00004116"/>
    </source>
</evidence>
<evidence type="ECO:0000256" key="4">
    <source>
        <dbReference type="ARBA" id="ARBA00023180"/>
    </source>
</evidence>
<dbReference type="GO" id="GO:0016787">
    <property type="term" value="F:hydrolase activity"/>
    <property type="evidence" value="ECO:0007669"/>
    <property type="project" value="TreeGrafter"/>
</dbReference>
<evidence type="ECO:0000256" key="5">
    <source>
        <dbReference type="SAM" id="SignalP"/>
    </source>
</evidence>
<gene>
    <name evidence="7" type="ORF">H6P81_010832</name>
</gene>
<keyword evidence="3" id="KW-0926">Vacuole</keyword>
<dbReference type="Pfam" id="PF03088">
    <property type="entry name" value="Str_synth"/>
    <property type="match status" value="1"/>
</dbReference>
<dbReference type="InterPro" id="IPR011042">
    <property type="entry name" value="6-blade_b-propeller_TolB-like"/>
</dbReference>
<evidence type="ECO:0000256" key="2">
    <source>
        <dbReference type="ARBA" id="ARBA00009191"/>
    </source>
</evidence>
<evidence type="ECO:0000313" key="7">
    <source>
        <dbReference type="EMBL" id="KAG9450867.1"/>
    </source>
</evidence>
<keyword evidence="8" id="KW-1185">Reference proteome</keyword>
<dbReference type="Proteomes" id="UP000825729">
    <property type="component" value="Unassembled WGS sequence"/>
</dbReference>
<keyword evidence="4" id="KW-0325">Glycoprotein</keyword>
<comment type="subcellular location">
    <subcellularLocation>
        <location evidence="1">Vacuole</location>
    </subcellularLocation>
</comment>
<organism evidence="7 8">
    <name type="scientific">Aristolochia fimbriata</name>
    <name type="common">White veined hardy Dutchman's pipe vine</name>
    <dbReference type="NCBI Taxonomy" id="158543"/>
    <lineage>
        <taxon>Eukaryota</taxon>
        <taxon>Viridiplantae</taxon>
        <taxon>Streptophyta</taxon>
        <taxon>Embryophyta</taxon>
        <taxon>Tracheophyta</taxon>
        <taxon>Spermatophyta</taxon>
        <taxon>Magnoliopsida</taxon>
        <taxon>Magnoliidae</taxon>
        <taxon>Piperales</taxon>
        <taxon>Aristolochiaceae</taxon>
        <taxon>Aristolochia</taxon>
    </lineage>
</organism>
<dbReference type="PANTHER" id="PTHR10426:SF86">
    <property type="entry name" value="PROTEIN STRICTOSIDINE SYNTHASE-LIKE 10-LIKE"/>
    <property type="match status" value="1"/>
</dbReference>
<dbReference type="GO" id="GO:0012505">
    <property type="term" value="C:endomembrane system"/>
    <property type="evidence" value="ECO:0007669"/>
    <property type="project" value="TreeGrafter"/>
</dbReference>
<feature type="domain" description="Strictosidine synthase conserved region" evidence="6">
    <location>
        <begin position="150"/>
        <end position="237"/>
    </location>
</feature>
<comment type="caution">
    <text evidence="7">The sequence shown here is derived from an EMBL/GenBank/DDBJ whole genome shotgun (WGS) entry which is preliminary data.</text>
</comment>
<dbReference type="AlphaFoldDB" id="A0AAV7ET95"/>
<protein>
    <recommendedName>
        <fullName evidence="6">Strictosidine synthase conserved region domain-containing protein</fullName>
    </recommendedName>
</protein>
<dbReference type="SUPFAM" id="SSF63829">
    <property type="entry name" value="Calcium-dependent phosphotriesterase"/>
    <property type="match status" value="1"/>
</dbReference>
<feature type="chain" id="PRO_5043339055" description="Strictosidine synthase conserved region domain-containing protein" evidence="5">
    <location>
        <begin position="27"/>
        <end position="496"/>
    </location>
</feature>
<sequence>MASSCKGVFLLVIVLFSYLLPSPSLQQQQQINYRRLPLFRGNGPESFAFDYAGGGPYTGISDGRVMRWNGLAWVEYASQLGMRNRVTCDGSTNPNLEGQCGRPLGLQFNRATGELYIADAYHGLLVSRAEGGVATPVVTTVEGRPLIFTNAVDIDQASGIVYFSDSSAVYTRRDHDAVVSSGDRTGRVMAYNPRTRQVRVLLRGVPFANGVAVSGDGSFLLVCETSTSRVMRYWLRGPRTGTYDLFATIPGYPDNVKRNSRGEFWVGVAGGRVSNPATGTLIGMRLSSNDGRVLQEVRSLQAGGTLSVSEVQEHNGALWIGSVDVPYVGVYRPFGRRSRCLNIRMLYYLDALLYILASSNVVVEVECWKWVAFRPAVHAWLARFKNALTLSRLTLSRLTLSSEVQRLTLPLVHNFSWSVCVVAIRGFNKAILFLLFFLCMRRGPAASPFQVQIVEVQQPLGDDEVLSLPVVACSDRFLPWFVIALCFRCPIFIVCS</sequence>
<evidence type="ECO:0000259" key="6">
    <source>
        <dbReference type="Pfam" id="PF03088"/>
    </source>
</evidence>
<keyword evidence="5" id="KW-0732">Signal</keyword>
<feature type="signal peptide" evidence="5">
    <location>
        <begin position="1"/>
        <end position="26"/>
    </location>
</feature>
<dbReference type="EMBL" id="JAINDJ010000004">
    <property type="protein sequence ID" value="KAG9450867.1"/>
    <property type="molecule type" value="Genomic_DNA"/>
</dbReference>